<dbReference type="EMBL" id="JAUKTV010000001">
    <property type="protein sequence ID" value="KAK0747957.1"/>
    <property type="molecule type" value="Genomic_DNA"/>
</dbReference>
<reference evidence="1" key="1">
    <citation type="submission" date="2023-06" db="EMBL/GenBank/DDBJ databases">
        <title>Genome-scale phylogeny and comparative genomics of the fungal order Sordariales.</title>
        <authorList>
            <consortium name="Lawrence Berkeley National Laboratory"/>
            <person name="Hensen N."/>
            <person name="Bonometti L."/>
            <person name="Westerberg I."/>
            <person name="Brannstrom I.O."/>
            <person name="Guillou S."/>
            <person name="Cros-Aarteil S."/>
            <person name="Calhoun S."/>
            <person name="Haridas S."/>
            <person name="Kuo A."/>
            <person name="Mondo S."/>
            <person name="Pangilinan J."/>
            <person name="Riley R."/>
            <person name="Labutti K."/>
            <person name="Andreopoulos B."/>
            <person name="Lipzen A."/>
            <person name="Chen C."/>
            <person name="Yanf M."/>
            <person name="Daum C."/>
            <person name="Ng V."/>
            <person name="Clum A."/>
            <person name="Steindorff A."/>
            <person name="Ohm R."/>
            <person name="Martin F."/>
            <person name="Silar P."/>
            <person name="Natvig D."/>
            <person name="Lalanne C."/>
            <person name="Gautier V."/>
            <person name="Ament-Velasquez S.L."/>
            <person name="Kruys A."/>
            <person name="Hutchinson M.I."/>
            <person name="Powell A.J."/>
            <person name="Barry K."/>
            <person name="Miller A.N."/>
            <person name="Grigoriev I.V."/>
            <person name="Debuchy R."/>
            <person name="Gladieux P."/>
            <person name="Thoren M.H."/>
            <person name="Johannesson H."/>
        </authorList>
    </citation>
    <scope>NUCLEOTIDE SEQUENCE</scope>
    <source>
        <strain evidence="1">CBS 540.89</strain>
    </source>
</reference>
<accession>A0AA40EYM4</accession>
<organism evidence="1 2">
    <name type="scientific">Apiosordaria backusii</name>
    <dbReference type="NCBI Taxonomy" id="314023"/>
    <lineage>
        <taxon>Eukaryota</taxon>
        <taxon>Fungi</taxon>
        <taxon>Dikarya</taxon>
        <taxon>Ascomycota</taxon>
        <taxon>Pezizomycotina</taxon>
        <taxon>Sordariomycetes</taxon>
        <taxon>Sordariomycetidae</taxon>
        <taxon>Sordariales</taxon>
        <taxon>Lasiosphaeriaceae</taxon>
        <taxon>Apiosordaria</taxon>
    </lineage>
</organism>
<gene>
    <name evidence="1" type="ORF">B0T21DRAFT_355521</name>
</gene>
<keyword evidence="2" id="KW-1185">Reference proteome</keyword>
<evidence type="ECO:0000313" key="2">
    <source>
        <dbReference type="Proteomes" id="UP001172159"/>
    </source>
</evidence>
<name>A0AA40EYM4_9PEZI</name>
<dbReference type="Proteomes" id="UP001172159">
    <property type="component" value="Unassembled WGS sequence"/>
</dbReference>
<proteinExistence type="predicted"/>
<sequence>MIDNFTRHPYCLHIVNLTLCQTQLQHTSLSLDKMNTETECSKWTDSQIVTYVMSQIPGGLGMTLTIDSNELDHIAAVIDYDGPEGLLTINGDFVVTGSRKRKSGVYLYISEKVYVMGEFPRVRWVHKVK</sequence>
<dbReference type="AlphaFoldDB" id="A0AA40EYM4"/>
<comment type="caution">
    <text evidence="1">The sequence shown here is derived from an EMBL/GenBank/DDBJ whole genome shotgun (WGS) entry which is preliminary data.</text>
</comment>
<evidence type="ECO:0000313" key="1">
    <source>
        <dbReference type="EMBL" id="KAK0747957.1"/>
    </source>
</evidence>
<protein>
    <submittedName>
        <fullName evidence="1">Uncharacterized protein</fullName>
    </submittedName>
</protein>